<comment type="caution">
    <text evidence="1">The sequence shown here is derived from an EMBL/GenBank/DDBJ whole genome shotgun (WGS) entry which is preliminary data.</text>
</comment>
<gene>
    <name evidence="1" type="ORF">OPV22_001681</name>
</gene>
<dbReference type="Proteomes" id="UP001222027">
    <property type="component" value="Unassembled WGS sequence"/>
</dbReference>
<protein>
    <submittedName>
        <fullName evidence="1">Uncharacterized protein</fullName>
    </submittedName>
</protein>
<evidence type="ECO:0000313" key="1">
    <source>
        <dbReference type="EMBL" id="KAJ8511247.1"/>
    </source>
</evidence>
<evidence type="ECO:0000313" key="2">
    <source>
        <dbReference type="Proteomes" id="UP001222027"/>
    </source>
</evidence>
<dbReference type="AlphaFoldDB" id="A0AAV8RUR5"/>
<dbReference type="EMBL" id="JAQQAF010000001">
    <property type="protein sequence ID" value="KAJ8511247.1"/>
    <property type="molecule type" value="Genomic_DNA"/>
</dbReference>
<reference evidence="1 2" key="1">
    <citation type="submission" date="2022-12" db="EMBL/GenBank/DDBJ databases">
        <title>Chromosome-scale assembly of the Ensete ventricosum genome.</title>
        <authorList>
            <person name="Dussert Y."/>
            <person name="Stocks J."/>
            <person name="Wendawek A."/>
            <person name="Woldeyes F."/>
            <person name="Nichols R.A."/>
            <person name="Borrell J.S."/>
        </authorList>
    </citation>
    <scope>NUCLEOTIDE SEQUENCE [LARGE SCALE GENOMIC DNA]</scope>
    <source>
        <strain evidence="2">cv. Maze</strain>
        <tissue evidence="1">Seeds</tissue>
    </source>
</reference>
<proteinExistence type="predicted"/>
<keyword evidence="2" id="KW-1185">Reference proteome</keyword>
<sequence length="73" mass="8018">MVKIERSRRALESAGSVLGPTAPVLGTPAAGEYAGKAVAEDWKQDLEQFILSLSLSLVQIHIDPKFNLRRRSQ</sequence>
<organism evidence="1 2">
    <name type="scientific">Ensete ventricosum</name>
    <name type="common">Abyssinian banana</name>
    <name type="synonym">Musa ensete</name>
    <dbReference type="NCBI Taxonomy" id="4639"/>
    <lineage>
        <taxon>Eukaryota</taxon>
        <taxon>Viridiplantae</taxon>
        <taxon>Streptophyta</taxon>
        <taxon>Embryophyta</taxon>
        <taxon>Tracheophyta</taxon>
        <taxon>Spermatophyta</taxon>
        <taxon>Magnoliopsida</taxon>
        <taxon>Liliopsida</taxon>
        <taxon>Zingiberales</taxon>
        <taxon>Musaceae</taxon>
        <taxon>Ensete</taxon>
    </lineage>
</organism>
<name>A0AAV8RUR5_ENSVE</name>
<accession>A0AAV8RUR5</accession>